<dbReference type="Proteomes" id="UP000011131">
    <property type="component" value="Chromosome"/>
</dbReference>
<keyword evidence="2" id="KW-1133">Transmembrane helix</keyword>
<accession>L7UP20</accession>
<dbReference type="RefSeq" id="WP_015352508.1">
    <property type="nucleotide sequence ID" value="NC_020126.1"/>
</dbReference>
<gene>
    <name evidence="3" type="ordered locus">MYSTI_06982</name>
</gene>
<dbReference type="PATRIC" id="fig|1278073.3.peg.7090"/>
<feature type="region of interest" description="Disordered" evidence="1">
    <location>
        <begin position="1"/>
        <end position="20"/>
    </location>
</feature>
<reference evidence="3 4" key="1">
    <citation type="journal article" date="2013" name="Genome Announc.">
        <title>Complete genome sequence of Myxococcus stipitatus strain DSM 14675, a fruiting myxobacterium.</title>
        <authorList>
            <person name="Huntley S."/>
            <person name="Kneip S."/>
            <person name="Treuner-Lange A."/>
            <person name="Sogaard-Andersen L."/>
        </authorList>
    </citation>
    <scope>NUCLEOTIDE SEQUENCE [LARGE SCALE GENOMIC DNA]</scope>
    <source>
        <strain evidence="4">DSM 14675 / JCM 12634 / Mx s8</strain>
    </source>
</reference>
<keyword evidence="2" id="KW-0812">Transmembrane</keyword>
<keyword evidence="2" id="KW-0472">Membrane</keyword>
<evidence type="ECO:0000313" key="3">
    <source>
        <dbReference type="EMBL" id="AGC48254.1"/>
    </source>
</evidence>
<protein>
    <submittedName>
        <fullName evidence="3">Uncharacterized protein</fullName>
    </submittedName>
</protein>
<sequence length="431" mass="47404">MSQHTRTQTESQGTHTSDADLRVQLEGRVEVLEAARARLAALESALSGGRWKRKLRAKPTLVAEWLQETERVAEAVGRTTRRAEAEGWSDSSPLMMTVREVLARRQQLKLLVRERLGAMVSLSGPVELDEELRRLDALVRKPVSRSPESGEVVLYQTDKMLKATTPRALAAWVVGLLGGFGAVFGILLATLGQGPWTAGVPTALLVASVLGVLAKSGRVWLTSERLLWVPTFGEAVSVPLESIPAGGVAVESALTLRVEGERRVRVPFLSDANQLATLIEMHSQSPLRSRARSGGKLPNVVVFPAQLQGASERFQGWAVLWRSGVVFFEAAEFTGDRLLSAVLGRETVLNPEAGWVLEQLRWFSEGEFDTWMVKMAVATHATRFSSLSVGNHSASWDGPFLRFKKQQWVLSGKVEWSSIADAERILTLWPE</sequence>
<evidence type="ECO:0000313" key="4">
    <source>
        <dbReference type="Proteomes" id="UP000011131"/>
    </source>
</evidence>
<keyword evidence="4" id="KW-1185">Reference proteome</keyword>
<dbReference type="STRING" id="1278073.MYSTI_06982"/>
<feature type="compositionally biased region" description="Polar residues" evidence="1">
    <location>
        <begin position="1"/>
        <end position="16"/>
    </location>
</feature>
<dbReference type="HOGENOM" id="CLU_635884_0_0_7"/>
<dbReference type="OrthoDB" id="5502392at2"/>
<evidence type="ECO:0000256" key="1">
    <source>
        <dbReference type="SAM" id="MobiDB-lite"/>
    </source>
</evidence>
<feature type="transmembrane region" description="Helical" evidence="2">
    <location>
        <begin position="169"/>
        <end position="190"/>
    </location>
</feature>
<dbReference type="AlphaFoldDB" id="L7UP20"/>
<organism evidence="3 4">
    <name type="scientific">Myxococcus stipitatus (strain DSM 14675 / JCM 12634 / Mx s8)</name>
    <dbReference type="NCBI Taxonomy" id="1278073"/>
    <lineage>
        <taxon>Bacteria</taxon>
        <taxon>Pseudomonadati</taxon>
        <taxon>Myxococcota</taxon>
        <taxon>Myxococcia</taxon>
        <taxon>Myxococcales</taxon>
        <taxon>Cystobacterineae</taxon>
        <taxon>Myxococcaceae</taxon>
        <taxon>Myxococcus</taxon>
    </lineage>
</organism>
<proteinExistence type="predicted"/>
<dbReference type="KEGG" id="msd:MYSTI_06982"/>
<evidence type="ECO:0000256" key="2">
    <source>
        <dbReference type="SAM" id="Phobius"/>
    </source>
</evidence>
<name>L7UP20_MYXSD</name>
<feature type="transmembrane region" description="Helical" evidence="2">
    <location>
        <begin position="196"/>
        <end position="214"/>
    </location>
</feature>
<dbReference type="EMBL" id="CP004025">
    <property type="protein sequence ID" value="AGC48254.1"/>
    <property type="molecule type" value="Genomic_DNA"/>
</dbReference>